<evidence type="ECO:0000256" key="13">
    <source>
        <dbReference type="ARBA" id="ARBA00023243"/>
    </source>
</evidence>
<evidence type="ECO:0000256" key="2">
    <source>
        <dbReference type="ARBA" id="ARBA00004236"/>
    </source>
</evidence>
<keyword evidence="10 14" id="KW-1133">Transmembrane helix</keyword>
<keyword evidence="4" id="KW-0148">Chlorophyll</keyword>
<evidence type="ECO:0000256" key="9">
    <source>
        <dbReference type="ARBA" id="ARBA00022956"/>
    </source>
</evidence>
<dbReference type="EMBL" id="JAAOCD010000003">
    <property type="protein sequence ID" value="NHK98179.1"/>
    <property type="molecule type" value="Genomic_DNA"/>
</dbReference>
<keyword evidence="11" id="KW-0157">Chromophore</keyword>
<feature type="domain" description="Antenna complex alpha/beta subunit" evidence="15">
    <location>
        <begin position="4"/>
        <end position="41"/>
    </location>
</feature>
<evidence type="ECO:0000256" key="5">
    <source>
        <dbReference type="ARBA" id="ARBA00022549"/>
    </source>
</evidence>
<evidence type="ECO:0000256" key="14">
    <source>
        <dbReference type="SAM" id="Phobius"/>
    </source>
</evidence>
<proteinExistence type="predicted"/>
<dbReference type="Proteomes" id="UP000802098">
    <property type="component" value="Unassembled WGS sequence"/>
</dbReference>
<evidence type="ECO:0000256" key="8">
    <source>
        <dbReference type="ARBA" id="ARBA00022842"/>
    </source>
</evidence>
<evidence type="ECO:0000256" key="11">
    <source>
        <dbReference type="ARBA" id="ARBA00022991"/>
    </source>
</evidence>
<dbReference type="InterPro" id="IPR035889">
    <property type="entry name" value="Light-harvesting_complex"/>
</dbReference>
<dbReference type="PRINTS" id="PR00673">
    <property type="entry name" value="LIGHTHARVSTA"/>
</dbReference>
<accession>A0ABX0HWL4</accession>
<evidence type="ECO:0000256" key="3">
    <source>
        <dbReference type="ARBA" id="ARBA00022475"/>
    </source>
</evidence>
<organism evidence="16 17">
    <name type="scientific">Rubrivivax benzoatilyticus</name>
    <dbReference type="NCBI Taxonomy" id="316997"/>
    <lineage>
        <taxon>Bacteria</taxon>
        <taxon>Pseudomonadati</taxon>
        <taxon>Pseudomonadota</taxon>
        <taxon>Betaproteobacteria</taxon>
        <taxon>Burkholderiales</taxon>
        <taxon>Sphaerotilaceae</taxon>
        <taxon>Rubrivivax</taxon>
    </lineage>
</organism>
<comment type="caution">
    <text evidence="16">The sequence shown here is derived from an EMBL/GenBank/DDBJ whole genome shotgun (WGS) entry which is preliminary data.</text>
</comment>
<keyword evidence="9" id="KW-0076">Bacteriochlorophyll</keyword>
<dbReference type="InterPro" id="IPR000066">
    <property type="entry name" value="Antenna_a/b"/>
</dbReference>
<name>A0ABX0HWL4_9BURK</name>
<keyword evidence="3" id="KW-1003">Cell membrane</keyword>
<dbReference type="RefSeq" id="WP_009859093.1">
    <property type="nucleotide sequence ID" value="NZ_JAAOCD010000003.1"/>
</dbReference>
<reference evidence="16 17" key="1">
    <citation type="submission" date="2020-03" db="EMBL/GenBank/DDBJ databases">
        <title>Rubrivivax benzoatilyticus JA2 (sequenced after 10 years sub-culturing).</title>
        <authorList>
            <person name="Gupta D."/>
            <person name="Chintalapati S."/>
            <person name="Chintalapati V.R."/>
        </authorList>
    </citation>
    <scope>NUCLEOTIDE SEQUENCE [LARGE SCALE GENOMIC DNA]</scope>
    <source>
        <strain evidence="16 17">JA2-Mal</strain>
    </source>
</reference>
<dbReference type="Pfam" id="PF00556">
    <property type="entry name" value="LHC"/>
    <property type="match status" value="1"/>
</dbReference>
<dbReference type="InterPro" id="IPR018332">
    <property type="entry name" value="Antenna_alpha"/>
</dbReference>
<keyword evidence="5" id="KW-0042">Antenna complex</keyword>
<comment type="function">
    <text evidence="1">Antenna complexes are light-harvesting systems, which transfer the excitation energy to the reaction centers.</text>
</comment>
<comment type="subcellular location">
    <subcellularLocation>
        <location evidence="2">Cell membrane</location>
    </subcellularLocation>
</comment>
<evidence type="ECO:0000259" key="15">
    <source>
        <dbReference type="Pfam" id="PF00556"/>
    </source>
</evidence>
<dbReference type="Gene3D" id="4.10.220.20">
    <property type="entry name" value="Light-harvesting complex"/>
    <property type="match status" value="1"/>
</dbReference>
<keyword evidence="12 14" id="KW-0472">Membrane</keyword>
<keyword evidence="13" id="KW-0437">Light-harvesting polypeptide</keyword>
<evidence type="ECO:0000256" key="10">
    <source>
        <dbReference type="ARBA" id="ARBA00022989"/>
    </source>
</evidence>
<evidence type="ECO:0000256" key="6">
    <source>
        <dbReference type="ARBA" id="ARBA00022692"/>
    </source>
</evidence>
<feature type="transmembrane region" description="Helical" evidence="14">
    <location>
        <begin position="12"/>
        <end position="34"/>
    </location>
</feature>
<keyword evidence="17" id="KW-1185">Reference proteome</keyword>
<evidence type="ECO:0000256" key="1">
    <source>
        <dbReference type="ARBA" id="ARBA00002455"/>
    </source>
</evidence>
<keyword evidence="6 14" id="KW-0812">Transmembrane</keyword>
<dbReference type="SUPFAM" id="SSF56918">
    <property type="entry name" value="Light-harvesting complex subunits"/>
    <property type="match status" value="1"/>
</dbReference>
<evidence type="ECO:0000313" key="16">
    <source>
        <dbReference type="EMBL" id="NHK98179.1"/>
    </source>
</evidence>
<keyword evidence="8" id="KW-0460">Magnesium</keyword>
<evidence type="ECO:0000256" key="4">
    <source>
        <dbReference type="ARBA" id="ARBA00022494"/>
    </source>
</evidence>
<protein>
    <submittedName>
        <fullName evidence="16">Light-harvesting protein</fullName>
    </submittedName>
</protein>
<gene>
    <name evidence="16" type="ORF">G7087_07290</name>
</gene>
<evidence type="ECO:0000313" key="17">
    <source>
        <dbReference type="Proteomes" id="UP000802098"/>
    </source>
</evidence>
<evidence type="ECO:0000256" key="7">
    <source>
        <dbReference type="ARBA" id="ARBA00022723"/>
    </source>
</evidence>
<keyword evidence="7" id="KW-0479">Metal-binding</keyword>
<sequence>MNQGKIWRVVKPTVGIPVYLGAVAVTGLILHGGLMANTDWFPAYWNGGKKAAAAAAAAAPAPVAAPQAPAQ</sequence>
<evidence type="ECO:0000256" key="12">
    <source>
        <dbReference type="ARBA" id="ARBA00023136"/>
    </source>
</evidence>